<dbReference type="GO" id="GO:0008320">
    <property type="term" value="F:protein transmembrane transporter activity"/>
    <property type="evidence" value="ECO:0007669"/>
    <property type="project" value="UniProtKB-UniRule"/>
</dbReference>
<dbReference type="OrthoDB" id="163325at2"/>
<dbReference type="GO" id="GO:0009306">
    <property type="term" value="P:protein secretion"/>
    <property type="evidence" value="ECO:0007669"/>
    <property type="project" value="UniProtKB-UniRule"/>
</dbReference>
<evidence type="ECO:0000256" key="1">
    <source>
        <dbReference type="ARBA" id="ARBA00004370"/>
    </source>
</evidence>
<evidence type="ECO:0000313" key="11">
    <source>
        <dbReference type="Proteomes" id="UP000248806"/>
    </source>
</evidence>
<comment type="subcellular location">
    <subcellularLocation>
        <location evidence="8">Cell membrane</location>
        <topology evidence="8">Single-pass membrane protein</topology>
    </subcellularLocation>
    <subcellularLocation>
        <location evidence="1">Membrane</location>
    </subcellularLocation>
</comment>
<organism evidence="10 11">
    <name type="scientific">Thermosporothrix hazakensis</name>
    <dbReference type="NCBI Taxonomy" id="644383"/>
    <lineage>
        <taxon>Bacteria</taxon>
        <taxon>Bacillati</taxon>
        <taxon>Chloroflexota</taxon>
        <taxon>Ktedonobacteria</taxon>
        <taxon>Ktedonobacterales</taxon>
        <taxon>Thermosporotrichaceae</taxon>
        <taxon>Thermosporothrix</taxon>
    </lineage>
</organism>
<dbReference type="GO" id="GO:0043952">
    <property type="term" value="P:protein transport by the Sec complex"/>
    <property type="evidence" value="ECO:0007669"/>
    <property type="project" value="UniProtKB-UniRule"/>
</dbReference>
<comment type="caution">
    <text evidence="10">The sequence shown here is derived from an EMBL/GenBank/DDBJ whole genome shotgun (WGS) entry which is preliminary data.</text>
</comment>
<keyword evidence="2 8" id="KW-0813">Transport</keyword>
<dbReference type="AlphaFoldDB" id="A0A326TYP1"/>
<evidence type="ECO:0000256" key="3">
    <source>
        <dbReference type="ARBA" id="ARBA00022692"/>
    </source>
</evidence>
<dbReference type="Gene3D" id="1.20.5.1030">
    <property type="entry name" value="Preprotein translocase secy subunit"/>
    <property type="match status" value="1"/>
</dbReference>
<evidence type="ECO:0000256" key="8">
    <source>
        <dbReference type="HAMAP-Rule" id="MF_00422"/>
    </source>
</evidence>
<dbReference type="InterPro" id="IPR001901">
    <property type="entry name" value="Translocase_SecE/Sec61-g"/>
</dbReference>
<feature type="transmembrane region" description="Helical" evidence="8">
    <location>
        <begin position="90"/>
        <end position="114"/>
    </location>
</feature>
<name>A0A326TYP1_THEHA</name>
<dbReference type="EMBL" id="QKUF01000035">
    <property type="protein sequence ID" value="PZW22212.1"/>
    <property type="molecule type" value="Genomic_DNA"/>
</dbReference>
<keyword evidence="4 8" id="KW-0653">Protein transport</keyword>
<dbReference type="Proteomes" id="UP000248806">
    <property type="component" value="Unassembled WGS sequence"/>
</dbReference>
<evidence type="ECO:0000256" key="5">
    <source>
        <dbReference type="ARBA" id="ARBA00022989"/>
    </source>
</evidence>
<keyword evidence="7 8" id="KW-0472">Membrane</keyword>
<evidence type="ECO:0000256" key="9">
    <source>
        <dbReference type="SAM" id="MobiDB-lite"/>
    </source>
</evidence>
<feature type="region of interest" description="Disordered" evidence="9">
    <location>
        <begin position="1"/>
        <end position="52"/>
    </location>
</feature>
<evidence type="ECO:0000313" key="10">
    <source>
        <dbReference type="EMBL" id="PZW22212.1"/>
    </source>
</evidence>
<keyword evidence="5 8" id="KW-1133">Transmembrane helix</keyword>
<dbReference type="InterPro" id="IPR038379">
    <property type="entry name" value="SecE_sf"/>
</dbReference>
<keyword evidence="11" id="KW-1185">Reference proteome</keyword>
<evidence type="ECO:0000256" key="7">
    <source>
        <dbReference type="ARBA" id="ARBA00023136"/>
    </source>
</evidence>
<keyword evidence="3 8" id="KW-0812">Transmembrane</keyword>
<sequence>MANKMAEKKKSTSQSQVAASKSGSEKGAARSARTAPRTSKQEGKSARKGKNTLLGRFRSTRFGGFIYDAYYELRYKVTWPSFQQARNMTIAVLIISGVVGLLLWLVDTGLYYLFIQLIGGGK</sequence>
<comment type="function">
    <text evidence="8">Essential subunit of the Sec protein translocation channel SecYEG. Clamps together the 2 halves of SecY. May contact the channel plug during translocation.</text>
</comment>
<dbReference type="GO" id="GO:0005886">
    <property type="term" value="C:plasma membrane"/>
    <property type="evidence" value="ECO:0007669"/>
    <property type="project" value="UniProtKB-SubCell"/>
</dbReference>
<evidence type="ECO:0000256" key="4">
    <source>
        <dbReference type="ARBA" id="ARBA00022927"/>
    </source>
</evidence>
<keyword evidence="8" id="KW-1003">Cell membrane</keyword>
<reference evidence="10 11" key="1">
    <citation type="submission" date="2018-06" db="EMBL/GenBank/DDBJ databases">
        <title>Genomic Encyclopedia of Archaeal and Bacterial Type Strains, Phase II (KMG-II): from individual species to whole genera.</title>
        <authorList>
            <person name="Goeker M."/>
        </authorList>
    </citation>
    <scope>NUCLEOTIDE SEQUENCE [LARGE SCALE GENOMIC DNA]</scope>
    <source>
        <strain evidence="10 11">ATCC BAA-1881</strain>
    </source>
</reference>
<dbReference type="InterPro" id="IPR005807">
    <property type="entry name" value="SecE_bac"/>
</dbReference>
<evidence type="ECO:0000256" key="2">
    <source>
        <dbReference type="ARBA" id="ARBA00022448"/>
    </source>
</evidence>
<accession>A0A326TYP1</accession>
<dbReference type="GO" id="GO:0006605">
    <property type="term" value="P:protein targeting"/>
    <property type="evidence" value="ECO:0007669"/>
    <property type="project" value="UniProtKB-UniRule"/>
</dbReference>
<proteinExistence type="inferred from homology"/>
<dbReference type="HAMAP" id="MF_00422">
    <property type="entry name" value="SecE"/>
    <property type="match status" value="1"/>
</dbReference>
<feature type="compositionally biased region" description="Low complexity" evidence="9">
    <location>
        <begin position="29"/>
        <end position="38"/>
    </location>
</feature>
<dbReference type="RefSeq" id="WP_111325857.1">
    <property type="nucleotide sequence ID" value="NZ_BIFX01000001.1"/>
</dbReference>
<feature type="compositionally biased region" description="Basic and acidic residues" evidence="9">
    <location>
        <begin position="1"/>
        <end position="10"/>
    </location>
</feature>
<protein>
    <recommendedName>
        <fullName evidence="8">Protein translocase subunit SecE</fullName>
    </recommendedName>
</protein>
<dbReference type="NCBIfam" id="TIGR00964">
    <property type="entry name" value="secE_bact"/>
    <property type="match status" value="1"/>
</dbReference>
<comment type="similarity">
    <text evidence="8">Belongs to the SecE/SEC61-gamma family.</text>
</comment>
<evidence type="ECO:0000256" key="6">
    <source>
        <dbReference type="ARBA" id="ARBA00023010"/>
    </source>
</evidence>
<dbReference type="GO" id="GO:0065002">
    <property type="term" value="P:intracellular protein transmembrane transport"/>
    <property type="evidence" value="ECO:0007669"/>
    <property type="project" value="UniProtKB-UniRule"/>
</dbReference>
<comment type="subunit">
    <text evidence="8">Component of the Sec protein translocase complex. Heterotrimer consisting of SecY, SecE and SecG subunits. The heterotrimers can form oligomers, although 1 heterotrimer is thought to be able to translocate proteins. Interacts with the ribosome. Interacts with SecDF, and other proteins may be involved. Interacts with SecA.</text>
</comment>
<gene>
    <name evidence="8" type="primary">secE</name>
    <name evidence="10" type="ORF">EI42_05614</name>
</gene>
<keyword evidence="6 8" id="KW-0811">Translocation</keyword>
<dbReference type="Pfam" id="PF00584">
    <property type="entry name" value="SecE"/>
    <property type="match status" value="1"/>
</dbReference>